<protein>
    <recommendedName>
        <fullName evidence="3 5">Flagellar hook protein FlgE</fullName>
    </recommendedName>
</protein>
<dbReference type="GO" id="GO:0009424">
    <property type="term" value="C:bacterial-type flagellum hook"/>
    <property type="evidence" value="ECO:0007669"/>
    <property type="project" value="TreeGrafter"/>
</dbReference>
<feature type="domain" description="Flagellar basal-body/hook protein C-terminal" evidence="7">
    <location>
        <begin position="387"/>
        <end position="429"/>
    </location>
</feature>
<dbReference type="PROSITE" id="PS00588">
    <property type="entry name" value="FLAGELLA_BB_ROD"/>
    <property type="match status" value="1"/>
</dbReference>
<reference evidence="9" key="2">
    <citation type="submission" date="2020-09" db="EMBL/GenBank/DDBJ databases">
        <authorList>
            <person name="Sun Q."/>
            <person name="Kim S."/>
        </authorList>
    </citation>
    <scope>NUCLEOTIDE SEQUENCE</scope>
    <source>
        <strain evidence="9">KCTC 42651</strain>
    </source>
</reference>
<comment type="caution">
    <text evidence="9">The sequence shown here is derived from an EMBL/GenBank/DDBJ whole genome shotgun (WGS) entry which is preliminary data.</text>
</comment>
<keyword evidence="4 5" id="KW-0975">Bacterial flagellum</keyword>
<evidence type="ECO:0000259" key="6">
    <source>
        <dbReference type="Pfam" id="PF00460"/>
    </source>
</evidence>
<feature type="domain" description="Flagellar hook protein FlgE D2" evidence="8">
    <location>
        <begin position="177"/>
        <end position="311"/>
    </location>
</feature>
<organism evidence="9 10">
    <name type="scientific">Thalassobaculum fulvum</name>
    <dbReference type="NCBI Taxonomy" id="1633335"/>
    <lineage>
        <taxon>Bacteria</taxon>
        <taxon>Pseudomonadati</taxon>
        <taxon>Pseudomonadota</taxon>
        <taxon>Alphaproteobacteria</taxon>
        <taxon>Rhodospirillales</taxon>
        <taxon>Thalassobaculaceae</taxon>
        <taxon>Thalassobaculum</taxon>
    </lineage>
</organism>
<dbReference type="GO" id="GO:0009425">
    <property type="term" value="C:bacterial-type flagellum basal body"/>
    <property type="evidence" value="ECO:0007669"/>
    <property type="project" value="UniProtKB-SubCell"/>
</dbReference>
<keyword evidence="9" id="KW-0966">Cell projection</keyword>
<dbReference type="AlphaFoldDB" id="A0A919CS62"/>
<sequence length="432" mass="44835">MSIYGGMFSGVSALAAQSQAFGIISDNIANVNTVGYKDTKARFQTLVTESITNSRYSPGGVLARPFVNPEKQGLLQGTTSQTDLAIVGDGFFVVNENSDPNNNGGDYLLTRAGSFVQDEDGNLVNNAGFFLQGWRTDSSGNIVNATTQDQLSSLETINLAGFTSVSNPTTEAQLAVNLPANATTSSTQTTNLTVYDSLGVDHLLTINWTKSAAANIWDYSIDVTNKAGTTSAGIVTGTVEFDAADGTIEDVDGGGLANGALAQTTVPITAVQLGSGAAASSITINWGTVGQSNGMSQLSRGYEATLLNQNGSSPSTLIAVEVDADGVVTARFENGDTRPIYQLAIGTVPASTELKSENGNAYTLSSGSGDLLLTEAGLQGAGTIEASALESSTVDLSDEFADLIITQRAYSAATRLITTGDELLDEIIRVKR</sequence>
<dbReference type="EMBL" id="BMZS01000012">
    <property type="protein sequence ID" value="GHD60878.1"/>
    <property type="molecule type" value="Genomic_DNA"/>
</dbReference>
<dbReference type="Pfam" id="PF06429">
    <property type="entry name" value="Flg_bbr_C"/>
    <property type="match status" value="1"/>
</dbReference>
<dbReference type="PANTHER" id="PTHR30435:SF1">
    <property type="entry name" value="FLAGELLAR HOOK PROTEIN FLGE"/>
    <property type="match status" value="1"/>
</dbReference>
<name>A0A919CS62_9PROT</name>
<dbReference type="Pfam" id="PF00460">
    <property type="entry name" value="Flg_bb_rod"/>
    <property type="match status" value="1"/>
</dbReference>
<dbReference type="InterPro" id="IPR011491">
    <property type="entry name" value="FlgE_D2"/>
</dbReference>
<keyword evidence="10" id="KW-1185">Reference proteome</keyword>
<evidence type="ECO:0000313" key="9">
    <source>
        <dbReference type="EMBL" id="GHD60878.1"/>
    </source>
</evidence>
<dbReference type="InterPro" id="IPR019776">
    <property type="entry name" value="Flagellar_basal_body_rod_CS"/>
</dbReference>
<dbReference type="RefSeq" id="WP_189994350.1">
    <property type="nucleotide sequence ID" value="NZ_BMZS01000012.1"/>
</dbReference>
<dbReference type="InterPro" id="IPR037058">
    <property type="entry name" value="Falgellar_hook_FlgE_sf"/>
</dbReference>
<evidence type="ECO:0000256" key="5">
    <source>
        <dbReference type="RuleBase" id="RU362116"/>
    </source>
</evidence>
<comment type="subcellular location">
    <subcellularLocation>
        <location evidence="1 5">Bacterial flagellum basal body</location>
    </subcellularLocation>
</comment>
<evidence type="ECO:0000256" key="1">
    <source>
        <dbReference type="ARBA" id="ARBA00004117"/>
    </source>
</evidence>
<gene>
    <name evidence="9" type="primary">flgE</name>
    <name evidence="9" type="ORF">GCM10017083_47440</name>
</gene>
<dbReference type="InterPro" id="IPR010930">
    <property type="entry name" value="Flg_bb/hook_C_dom"/>
</dbReference>
<dbReference type="InterPro" id="IPR020013">
    <property type="entry name" value="Flagellar_FlgE/F/G"/>
</dbReference>
<comment type="similarity">
    <text evidence="2 5">Belongs to the flagella basal body rod proteins family.</text>
</comment>
<dbReference type="NCBIfam" id="TIGR03506">
    <property type="entry name" value="FlgEFG_subfam"/>
    <property type="match status" value="1"/>
</dbReference>
<dbReference type="NCBIfam" id="NF004242">
    <property type="entry name" value="PRK05682.2-1"/>
    <property type="match status" value="1"/>
</dbReference>
<accession>A0A919CS62</accession>
<evidence type="ECO:0000313" key="10">
    <source>
        <dbReference type="Proteomes" id="UP000630353"/>
    </source>
</evidence>
<evidence type="ECO:0000256" key="3">
    <source>
        <dbReference type="ARBA" id="ARBA00019015"/>
    </source>
</evidence>
<dbReference type="GO" id="GO:0071978">
    <property type="term" value="P:bacterial-type flagellum-dependent swarming motility"/>
    <property type="evidence" value="ECO:0007669"/>
    <property type="project" value="TreeGrafter"/>
</dbReference>
<evidence type="ECO:0000256" key="2">
    <source>
        <dbReference type="ARBA" id="ARBA00009677"/>
    </source>
</evidence>
<dbReference type="GO" id="GO:0005829">
    <property type="term" value="C:cytosol"/>
    <property type="evidence" value="ECO:0007669"/>
    <property type="project" value="TreeGrafter"/>
</dbReference>
<keyword evidence="9" id="KW-0282">Flagellum</keyword>
<dbReference type="Proteomes" id="UP000630353">
    <property type="component" value="Unassembled WGS sequence"/>
</dbReference>
<dbReference type="InterPro" id="IPR001444">
    <property type="entry name" value="Flag_bb_rod_N"/>
</dbReference>
<keyword evidence="9" id="KW-0969">Cilium</keyword>
<evidence type="ECO:0000256" key="4">
    <source>
        <dbReference type="ARBA" id="ARBA00023143"/>
    </source>
</evidence>
<proteinExistence type="inferred from homology"/>
<reference evidence="9" key="1">
    <citation type="journal article" date="2014" name="Int. J. Syst. Evol. Microbiol.">
        <title>Complete genome sequence of Corynebacterium casei LMG S-19264T (=DSM 44701T), isolated from a smear-ripened cheese.</title>
        <authorList>
            <consortium name="US DOE Joint Genome Institute (JGI-PGF)"/>
            <person name="Walter F."/>
            <person name="Albersmeier A."/>
            <person name="Kalinowski J."/>
            <person name="Ruckert C."/>
        </authorList>
    </citation>
    <scope>NUCLEOTIDE SEQUENCE</scope>
    <source>
        <strain evidence="9">KCTC 42651</strain>
    </source>
</reference>
<dbReference type="InterPro" id="IPR037925">
    <property type="entry name" value="FlgE/F/G-like"/>
</dbReference>
<dbReference type="Gene3D" id="2.60.98.20">
    <property type="entry name" value="Flagellar hook protein FlgE"/>
    <property type="match status" value="1"/>
</dbReference>
<evidence type="ECO:0000259" key="8">
    <source>
        <dbReference type="Pfam" id="PF07559"/>
    </source>
</evidence>
<dbReference type="Pfam" id="PF07559">
    <property type="entry name" value="FlgE_D2"/>
    <property type="match status" value="1"/>
</dbReference>
<dbReference type="SUPFAM" id="SSF117143">
    <property type="entry name" value="Flagellar hook protein flgE"/>
    <property type="match status" value="1"/>
</dbReference>
<feature type="domain" description="Flagellar basal body rod protein N-terminal" evidence="6">
    <location>
        <begin position="10"/>
        <end position="37"/>
    </location>
</feature>
<evidence type="ECO:0000259" key="7">
    <source>
        <dbReference type="Pfam" id="PF06429"/>
    </source>
</evidence>
<comment type="function">
    <text evidence="5">A flexible structure which links the flagellar filament to the drive apparatus in the basal body.</text>
</comment>
<dbReference type="PANTHER" id="PTHR30435">
    <property type="entry name" value="FLAGELLAR PROTEIN"/>
    <property type="match status" value="1"/>
</dbReference>